<evidence type="ECO:0000313" key="2">
    <source>
        <dbReference type="EMBL" id="KAB2625429.1"/>
    </source>
</evidence>
<gene>
    <name evidence="2" type="ORF">D8674_017089</name>
</gene>
<comment type="caution">
    <text evidence="2">The sequence shown here is derived from an EMBL/GenBank/DDBJ whole genome shotgun (WGS) entry which is preliminary data.</text>
</comment>
<dbReference type="EMBL" id="SMOL01000160">
    <property type="protein sequence ID" value="KAB2625429.1"/>
    <property type="molecule type" value="Genomic_DNA"/>
</dbReference>
<accession>A0A5N5HBP9</accession>
<evidence type="ECO:0000256" key="1">
    <source>
        <dbReference type="SAM" id="MobiDB-lite"/>
    </source>
</evidence>
<sequence>MEHPGVFKCINKVWIGWYKEWKYDLHVYYQTCASLTEALTDPPRVCREDGRVRVVVRSFLELQISSNYANREVKPYLHHSDSQPLTYRVKEHHEKGAFFLEVETWRDTHANYGNHFSTLQKKDEVPRHPLEAPIGHTNVEANT</sequence>
<organism evidence="2 3">
    <name type="scientific">Pyrus ussuriensis x Pyrus communis</name>
    <dbReference type="NCBI Taxonomy" id="2448454"/>
    <lineage>
        <taxon>Eukaryota</taxon>
        <taxon>Viridiplantae</taxon>
        <taxon>Streptophyta</taxon>
        <taxon>Embryophyta</taxon>
        <taxon>Tracheophyta</taxon>
        <taxon>Spermatophyta</taxon>
        <taxon>Magnoliopsida</taxon>
        <taxon>eudicotyledons</taxon>
        <taxon>Gunneridae</taxon>
        <taxon>Pentapetalae</taxon>
        <taxon>rosids</taxon>
        <taxon>fabids</taxon>
        <taxon>Rosales</taxon>
        <taxon>Rosaceae</taxon>
        <taxon>Amygdaloideae</taxon>
        <taxon>Maleae</taxon>
        <taxon>Pyrus</taxon>
    </lineage>
</organism>
<feature type="region of interest" description="Disordered" evidence="1">
    <location>
        <begin position="124"/>
        <end position="143"/>
    </location>
</feature>
<reference evidence="3" key="2">
    <citation type="submission" date="2019-10" db="EMBL/GenBank/DDBJ databases">
        <title>A de novo genome assembly of a pear dwarfing rootstock.</title>
        <authorList>
            <person name="Wang F."/>
            <person name="Wang J."/>
            <person name="Li S."/>
            <person name="Zhang Y."/>
            <person name="Fang M."/>
            <person name="Ma L."/>
            <person name="Zhao Y."/>
            <person name="Jiang S."/>
        </authorList>
    </citation>
    <scope>NUCLEOTIDE SEQUENCE [LARGE SCALE GENOMIC DNA]</scope>
</reference>
<name>A0A5N5HBP9_9ROSA</name>
<protein>
    <submittedName>
        <fullName evidence="2">Uncharacterized protein</fullName>
    </submittedName>
</protein>
<reference evidence="2 3" key="3">
    <citation type="submission" date="2019-11" db="EMBL/GenBank/DDBJ databases">
        <title>A de novo genome assembly of a pear dwarfing rootstock.</title>
        <authorList>
            <person name="Wang F."/>
            <person name="Wang J."/>
            <person name="Li S."/>
            <person name="Zhang Y."/>
            <person name="Fang M."/>
            <person name="Ma L."/>
            <person name="Zhao Y."/>
            <person name="Jiang S."/>
        </authorList>
    </citation>
    <scope>NUCLEOTIDE SEQUENCE [LARGE SCALE GENOMIC DNA]</scope>
    <source>
        <strain evidence="2">S2</strain>
        <tissue evidence="2">Leaf</tissue>
    </source>
</reference>
<dbReference type="Proteomes" id="UP000327157">
    <property type="component" value="Chromosome 16"/>
</dbReference>
<keyword evidence="3" id="KW-1185">Reference proteome</keyword>
<dbReference type="AlphaFoldDB" id="A0A5N5HBP9"/>
<evidence type="ECO:0000313" key="3">
    <source>
        <dbReference type="Proteomes" id="UP000327157"/>
    </source>
</evidence>
<proteinExistence type="predicted"/>
<reference evidence="2 3" key="1">
    <citation type="submission" date="2019-09" db="EMBL/GenBank/DDBJ databases">
        <authorList>
            <person name="Ou C."/>
        </authorList>
    </citation>
    <scope>NUCLEOTIDE SEQUENCE [LARGE SCALE GENOMIC DNA]</scope>
    <source>
        <strain evidence="2">S2</strain>
        <tissue evidence="2">Leaf</tissue>
    </source>
</reference>